<keyword evidence="3" id="KW-1185">Reference proteome</keyword>
<sequence>MGMSPDNGKSNEENEESDEFLSGVAAESVNDAILILGELRSGASAAMPHLKLALELLVSHSHIQPADGETSPASDQQGAAAKLTLSPMAIDLIVEKRLQEMESGGGGLGRKRRRAAPKEQCDAVAKAKQQALMYMIEALGILDSINDEDAIPHLQLAIDRISGNPSSALSRDFLSELAKQQRH</sequence>
<reference evidence="2 3" key="1">
    <citation type="submission" date="2018-08" db="EMBL/GenBank/DDBJ databases">
        <title>Genomic Encyclopedia of Type Strains, Phase IV (KMG-IV): sequencing the most valuable type-strain genomes for metagenomic binning, comparative biology and taxonomic classification.</title>
        <authorList>
            <person name="Goeker M."/>
        </authorList>
    </citation>
    <scope>NUCLEOTIDE SEQUENCE [LARGE SCALE GENOMIC DNA]</scope>
    <source>
        <strain evidence="2 3">DSM 25527</strain>
    </source>
</reference>
<dbReference type="AlphaFoldDB" id="A0A397PBH9"/>
<accession>A0A397PBH9</accession>
<proteinExistence type="predicted"/>
<evidence type="ECO:0000313" key="2">
    <source>
        <dbReference type="EMBL" id="RIA46308.1"/>
    </source>
</evidence>
<name>A0A397PBH9_9SPHN</name>
<organism evidence="2 3">
    <name type="scientific">Hephaestia caeni</name>
    <dbReference type="NCBI Taxonomy" id="645617"/>
    <lineage>
        <taxon>Bacteria</taxon>
        <taxon>Pseudomonadati</taxon>
        <taxon>Pseudomonadota</taxon>
        <taxon>Alphaproteobacteria</taxon>
        <taxon>Sphingomonadales</taxon>
        <taxon>Sphingomonadaceae</taxon>
        <taxon>Hephaestia</taxon>
    </lineage>
</organism>
<feature type="region of interest" description="Disordered" evidence="1">
    <location>
        <begin position="1"/>
        <end position="20"/>
    </location>
</feature>
<gene>
    <name evidence="2" type="ORF">DFR49_0846</name>
</gene>
<dbReference type="RefSeq" id="WP_147373636.1">
    <property type="nucleotide sequence ID" value="NZ_QXDC01000002.1"/>
</dbReference>
<comment type="caution">
    <text evidence="2">The sequence shown here is derived from an EMBL/GenBank/DDBJ whole genome shotgun (WGS) entry which is preliminary data.</text>
</comment>
<protein>
    <submittedName>
        <fullName evidence="2">Uncharacterized protein</fullName>
    </submittedName>
</protein>
<dbReference type="EMBL" id="QXDC01000002">
    <property type="protein sequence ID" value="RIA46308.1"/>
    <property type="molecule type" value="Genomic_DNA"/>
</dbReference>
<dbReference type="Proteomes" id="UP000266568">
    <property type="component" value="Unassembled WGS sequence"/>
</dbReference>
<dbReference type="OrthoDB" id="7586114at2"/>
<evidence type="ECO:0000313" key="3">
    <source>
        <dbReference type="Proteomes" id="UP000266568"/>
    </source>
</evidence>
<evidence type="ECO:0000256" key="1">
    <source>
        <dbReference type="SAM" id="MobiDB-lite"/>
    </source>
</evidence>